<protein>
    <submittedName>
        <fullName evidence="2">Ribonuclease H-like domain-containing protein</fullName>
    </submittedName>
</protein>
<evidence type="ECO:0000313" key="2">
    <source>
        <dbReference type="EMBL" id="GJT89017.1"/>
    </source>
</evidence>
<gene>
    <name evidence="2" type="ORF">Tco_1070734</name>
</gene>
<sequence length="438" mass="49556">MTTGLPILNPGDYDLWLIRIEQYFLTTNYSLWEVIKNGNKVLRRTVGTVKQVYEPTTAEEKQDRRNEMKARATLLMALPNKDQLISRCKVSNGSYREKIWREQGVQKALTKQMILLMELVLFIILLILKDMIGATKLKKQHHKPCNDGNLHPLEALLSSTTKHKASPSSRKFFVTLTDKSGSDKGYHSVPPPLTGNFIPRKPDLTFIDEIVESENLDVTTVITPCNVKTVEDKGVSNTVESNVDRRNNTSALIIEDWNSDDESEIDYTIRPNTEKIKSVKTVRETEGNPQQKEYKEKAVIDSGCSRHMIGNKCYLDEYEDYDGGIVSVGDGKGRISDLTYLIAKATIDESNTWHRRLGHINFKTMNKLVKGNLVKGLPPKIFENDHSCVACHKGKQHKASCKTKLVNSISKPLHMLHNVLGIRFGVTKDETMGFKQPS</sequence>
<proteinExistence type="predicted"/>
<feature type="domain" description="GAG-pre-integrase" evidence="1">
    <location>
        <begin position="344"/>
        <end position="396"/>
    </location>
</feature>
<dbReference type="Pfam" id="PF13976">
    <property type="entry name" value="gag_pre-integrs"/>
    <property type="match status" value="1"/>
</dbReference>
<evidence type="ECO:0000313" key="3">
    <source>
        <dbReference type="Proteomes" id="UP001151760"/>
    </source>
</evidence>
<dbReference type="InterPro" id="IPR025724">
    <property type="entry name" value="GAG-pre-integrase_dom"/>
</dbReference>
<dbReference type="Proteomes" id="UP001151760">
    <property type="component" value="Unassembled WGS sequence"/>
</dbReference>
<reference evidence="2" key="1">
    <citation type="journal article" date="2022" name="Int. J. Mol. Sci.">
        <title>Draft Genome of Tanacetum Coccineum: Genomic Comparison of Closely Related Tanacetum-Family Plants.</title>
        <authorList>
            <person name="Yamashiro T."/>
            <person name="Shiraishi A."/>
            <person name="Nakayama K."/>
            <person name="Satake H."/>
        </authorList>
    </citation>
    <scope>NUCLEOTIDE SEQUENCE</scope>
</reference>
<name>A0ABQ5HNZ9_9ASTR</name>
<dbReference type="EMBL" id="BQNB010019784">
    <property type="protein sequence ID" value="GJT89017.1"/>
    <property type="molecule type" value="Genomic_DNA"/>
</dbReference>
<reference evidence="2" key="2">
    <citation type="submission" date="2022-01" db="EMBL/GenBank/DDBJ databases">
        <authorList>
            <person name="Yamashiro T."/>
            <person name="Shiraishi A."/>
            <person name="Satake H."/>
            <person name="Nakayama K."/>
        </authorList>
    </citation>
    <scope>NUCLEOTIDE SEQUENCE</scope>
</reference>
<organism evidence="2 3">
    <name type="scientific">Tanacetum coccineum</name>
    <dbReference type="NCBI Taxonomy" id="301880"/>
    <lineage>
        <taxon>Eukaryota</taxon>
        <taxon>Viridiplantae</taxon>
        <taxon>Streptophyta</taxon>
        <taxon>Embryophyta</taxon>
        <taxon>Tracheophyta</taxon>
        <taxon>Spermatophyta</taxon>
        <taxon>Magnoliopsida</taxon>
        <taxon>eudicotyledons</taxon>
        <taxon>Gunneridae</taxon>
        <taxon>Pentapetalae</taxon>
        <taxon>asterids</taxon>
        <taxon>campanulids</taxon>
        <taxon>Asterales</taxon>
        <taxon>Asteraceae</taxon>
        <taxon>Asteroideae</taxon>
        <taxon>Anthemideae</taxon>
        <taxon>Anthemidinae</taxon>
        <taxon>Tanacetum</taxon>
    </lineage>
</organism>
<comment type="caution">
    <text evidence="2">The sequence shown here is derived from an EMBL/GenBank/DDBJ whole genome shotgun (WGS) entry which is preliminary data.</text>
</comment>
<keyword evidence="3" id="KW-1185">Reference proteome</keyword>
<accession>A0ABQ5HNZ9</accession>
<evidence type="ECO:0000259" key="1">
    <source>
        <dbReference type="Pfam" id="PF13976"/>
    </source>
</evidence>